<feature type="region of interest" description="Disordered" evidence="1">
    <location>
        <begin position="303"/>
        <end position="323"/>
    </location>
</feature>
<dbReference type="Proteomes" id="UP000297225">
    <property type="component" value="Unassembled WGS sequence"/>
</dbReference>
<comment type="caution">
    <text evidence="2">The sequence shown here is derived from an EMBL/GenBank/DDBJ whole genome shotgun (WGS) entry which is preliminary data.</text>
</comment>
<dbReference type="RefSeq" id="WP_018357480.1">
    <property type="nucleotide sequence ID" value="NZ_CP197400.1"/>
</dbReference>
<sequence length="323" mass="38167">MAGYYTLGAQLPTLKQGDYRTHQLTSREFVTLLKEQATKSDRKQIDLLLLREDNALLLQILRGKEVVVPEHKMYVLGEEKLRFLVEATRQRLEAERNAVTEYQELEYPRLPKRVYPRYMEEFVTRYLTEQHEGVDQPFFYADLLLMSYAEHVQKEGNEFLRRWFKLEQDIAATLAAVTADKFKLDRSLYILGDRPLYQLLKAGDWSEITYTPEGELVSAMRKIAEEDNLAVREQKIDDYKWRLLDEETFADIFSINAMLVYLLKLQILERWEKLDKVQGEQQFREIVSSLNKDFKQEMDDFKQSLKSHAKSKRVRQTSGGEDE</sequence>
<evidence type="ECO:0000313" key="2">
    <source>
        <dbReference type="EMBL" id="TFH95880.1"/>
    </source>
</evidence>
<dbReference type="Pfam" id="PF10962">
    <property type="entry name" value="DUF2764"/>
    <property type="match status" value="1"/>
</dbReference>
<proteinExistence type="predicted"/>
<dbReference type="OrthoDB" id="9813754at2"/>
<evidence type="ECO:0000256" key="1">
    <source>
        <dbReference type="SAM" id="MobiDB-lite"/>
    </source>
</evidence>
<organism evidence="2 3">
    <name type="scientific">Porphyromonas levii</name>
    <dbReference type="NCBI Taxonomy" id="28114"/>
    <lineage>
        <taxon>Bacteria</taxon>
        <taxon>Pseudomonadati</taxon>
        <taxon>Bacteroidota</taxon>
        <taxon>Bacteroidia</taxon>
        <taxon>Bacteroidales</taxon>
        <taxon>Porphyromonadaceae</taxon>
        <taxon>Porphyromonas</taxon>
    </lineage>
</organism>
<accession>A0A4Y8WQL8</accession>
<keyword evidence="3" id="KW-1185">Reference proteome</keyword>
<name>A0A4Y8WQL8_9PORP</name>
<dbReference type="GeneID" id="66796393"/>
<dbReference type="EMBL" id="SPNC01000035">
    <property type="protein sequence ID" value="TFH95880.1"/>
    <property type="molecule type" value="Genomic_DNA"/>
</dbReference>
<evidence type="ECO:0000313" key="3">
    <source>
        <dbReference type="Proteomes" id="UP000297225"/>
    </source>
</evidence>
<protein>
    <submittedName>
        <fullName evidence="2">DUF2764 family protein</fullName>
    </submittedName>
</protein>
<dbReference type="InterPro" id="IPR024492">
    <property type="entry name" value="DUF2764"/>
</dbReference>
<dbReference type="STRING" id="1122973.GCA_000379925_00197"/>
<feature type="compositionally biased region" description="Basic residues" evidence="1">
    <location>
        <begin position="305"/>
        <end position="315"/>
    </location>
</feature>
<reference evidence="2 3" key="1">
    <citation type="submission" date="2019-03" db="EMBL/GenBank/DDBJ databases">
        <title>Porphyromonas levii Isolated from the Uterus of Dairy Cows.</title>
        <authorList>
            <person name="Francis A.M."/>
        </authorList>
    </citation>
    <scope>NUCLEOTIDE SEQUENCE [LARGE SCALE GENOMIC DNA]</scope>
    <source>
        <strain evidence="2 3">AF5678</strain>
    </source>
</reference>
<gene>
    <name evidence="2" type="ORF">E4P47_03515</name>
</gene>
<dbReference type="AlphaFoldDB" id="A0A4Y8WQL8"/>